<name>A0A162SJG7_9CLOT</name>
<evidence type="ECO:0000256" key="6">
    <source>
        <dbReference type="SAM" id="Phobius"/>
    </source>
</evidence>
<evidence type="ECO:0000256" key="3">
    <source>
        <dbReference type="ARBA" id="ARBA00022692"/>
    </source>
</evidence>
<evidence type="ECO:0000256" key="4">
    <source>
        <dbReference type="ARBA" id="ARBA00022989"/>
    </source>
</evidence>
<dbReference type="PANTHER" id="PTHR35791:SF1">
    <property type="entry name" value="UPF0754 MEMBRANE PROTEIN YHEB"/>
    <property type="match status" value="1"/>
</dbReference>
<feature type="transmembrane region" description="Helical" evidence="6">
    <location>
        <begin position="690"/>
        <end position="710"/>
    </location>
</feature>
<evidence type="ECO:0000256" key="5">
    <source>
        <dbReference type="ARBA" id="ARBA00023136"/>
    </source>
</evidence>
<dbReference type="GO" id="GO:0012505">
    <property type="term" value="C:endomembrane system"/>
    <property type="evidence" value="ECO:0007669"/>
    <property type="project" value="UniProtKB-SubCell"/>
</dbReference>
<keyword evidence="4 6" id="KW-1133">Transmembrane helix</keyword>
<protein>
    <recommendedName>
        <fullName evidence="9">DUF445 family protein</fullName>
    </recommendedName>
</protein>
<reference evidence="7 8" key="1">
    <citation type="submission" date="2016-04" db="EMBL/GenBank/DDBJ databases">
        <title>Genome sequence of Clostridium magnum DSM 2767.</title>
        <authorList>
            <person name="Poehlein A."/>
            <person name="Uhlig R."/>
            <person name="Fischer R."/>
            <person name="Bahl H."/>
            <person name="Daniel R."/>
        </authorList>
    </citation>
    <scope>NUCLEOTIDE SEQUENCE [LARGE SCALE GENOMIC DNA]</scope>
    <source>
        <strain evidence="7 8">DSM 2767</strain>
    </source>
</reference>
<dbReference type="Pfam" id="PF04286">
    <property type="entry name" value="DUF445"/>
    <property type="match status" value="2"/>
</dbReference>
<dbReference type="PATRIC" id="fig|1121326.3.peg.3140"/>
<gene>
    <name evidence="7" type="ORF">CLMAG_31130</name>
</gene>
<evidence type="ECO:0000256" key="2">
    <source>
        <dbReference type="ARBA" id="ARBA00008053"/>
    </source>
</evidence>
<dbReference type="EMBL" id="LWAE01000003">
    <property type="protein sequence ID" value="KZL91354.1"/>
    <property type="molecule type" value="Genomic_DNA"/>
</dbReference>
<proteinExistence type="inferred from homology"/>
<evidence type="ECO:0000313" key="7">
    <source>
        <dbReference type="EMBL" id="KZL91354.1"/>
    </source>
</evidence>
<keyword evidence="5 6" id="KW-0472">Membrane</keyword>
<accession>A0A162SJG7</accession>
<evidence type="ECO:0000256" key="1">
    <source>
        <dbReference type="ARBA" id="ARBA00004308"/>
    </source>
</evidence>
<sequence length="1397" mass="159835">MQFDLIKEVLTGSITGYITNSIAIKMIFREYGVGSLKLGGVIIKTREEFIDNISTLVERDIINPETLKEELSKESFKNSIVDFVDDFLNQSIYENTSNLKLRELNGFNSTIDKTENYMKIYLNQHLPNIFDDICKNIYLKDILNKKQGEYISDQLFKSILHILNNSDFIEENVKDFYNENKNINFGEFFGNKLSDVVIKNLEDILKNLHIDLKNNFDKDMDAVFENTLKTLEINKILSSLEEKLLEKSIIDLVANADNIKFSKGLIDKIKDFTVSDNGKRLINNFSKELHNLLKSIDKPVLELLSDDLKSNVESFFKDKLQYAIKEIILWIEKNKEDIEGLIEKAIDDTISSIDDGMKKNVLGLVRDKFLNDVAKKFDIVSKITDYLEQNADIDSISKDITLIIIKYLREEKISDIIYKLEKNKVFTAESLSNAINYNIANYIDYLPEDYFSSLLNKKVGDIFSISLVKFFENHIKYPVLDLLKHKYIYTEKATKTITEELIKNVKNIDTLNLGELVSDNLLSSNYDAIKKLVIKNLHSNESNIIKSISTELEKSIGSLSLYDSLKGNLRDNLLKDFIEEISNKIELLLKNSRNIDLKLFLDTINSLDNIKSEATNFTLSTLKKNLPYILNGTIKKAVSSNLRELKDEELQTMIEEFMGKEMKPITVIGALLGAIVGIGMYFFDNSVTQYNYLTATLISVAVYAFVGWLTNVQALEMLFKPYYEKRILGVKIPFTPGVIVSRKPRFAKSMSTFVDEELLKKNSMEELFNKNADIILNSIKNTISKDNYKLVVDFFNNHSEAIADKSFKYIKNSIYTNKYQIATSLSKQTKTLALSKVDFSKVKNRLEEDILLRIKNSNQSVYAALDNLLKEDIEVFKIIPENFKTLIKKQITDKIEKEINNVVTGINNKDKRNELLLMLSTKYEDIENKSVKELLDQDNIIKYQEYIKNIISSKITSEDTRLKLLNWIEGIASKETSNDKKLGQLFGGFFVKIIENNFSYIMDNTIKAILTGLTANQKVISEVAITTTKESLNFIELMGYNMLGGDDIVSSVINNLINDKFPAFIESKKDELNTVLENFINNKICNSTIGNLNLSLQQGQVLEVINKFVNDEKNVQRLDHMTVKITDSLFNWITDVNLKEFFDILSINKPEDLVNIFEDEIDFTAKEFITNIIEKRETLSLKYTTLIFSVFESIILSNKISTFTNGIDKAYVESLSDRLSELIYGSISIKNGTSEFINLLDKDLKEKTLEYLLDLDELNNCLSYSIEKILENVDWNKDTKSVLESILTDIIGKKLDIIDDASKEAVVKIILTSVLDSASRNFSNIISSVDFRGITENQIKAMSPKEIEDLFNSFAKKYFNKLKLYGLGGAIFGLHWIVGVATFILYAGNSIKSKLKQ</sequence>
<dbReference type="OrthoDB" id="9787430at2"/>
<comment type="similarity">
    <text evidence="2">Belongs to the UPF0754 family.</text>
</comment>
<feature type="transmembrane region" description="Helical" evidence="6">
    <location>
        <begin position="1364"/>
        <end position="1387"/>
    </location>
</feature>
<evidence type="ECO:0008006" key="9">
    <source>
        <dbReference type="Google" id="ProtNLM"/>
    </source>
</evidence>
<keyword evidence="8" id="KW-1185">Reference proteome</keyword>
<dbReference type="Proteomes" id="UP000076603">
    <property type="component" value="Unassembled WGS sequence"/>
</dbReference>
<keyword evidence="3 6" id="KW-0812">Transmembrane</keyword>
<comment type="subcellular location">
    <subcellularLocation>
        <location evidence="1">Endomembrane system</location>
    </subcellularLocation>
</comment>
<dbReference type="InterPro" id="IPR007383">
    <property type="entry name" value="DUF445"/>
</dbReference>
<feature type="transmembrane region" description="Helical" evidence="6">
    <location>
        <begin position="665"/>
        <end position="683"/>
    </location>
</feature>
<evidence type="ECO:0000313" key="8">
    <source>
        <dbReference type="Proteomes" id="UP000076603"/>
    </source>
</evidence>
<comment type="caution">
    <text evidence="7">The sequence shown here is derived from an EMBL/GenBank/DDBJ whole genome shotgun (WGS) entry which is preliminary data.</text>
</comment>
<dbReference type="STRING" id="1121326.CLMAG_31130"/>
<organism evidence="7 8">
    <name type="scientific">Clostridium magnum DSM 2767</name>
    <dbReference type="NCBI Taxonomy" id="1121326"/>
    <lineage>
        <taxon>Bacteria</taxon>
        <taxon>Bacillati</taxon>
        <taxon>Bacillota</taxon>
        <taxon>Clostridia</taxon>
        <taxon>Eubacteriales</taxon>
        <taxon>Clostridiaceae</taxon>
        <taxon>Clostridium</taxon>
    </lineage>
</organism>
<dbReference type="PANTHER" id="PTHR35791">
    <property type="entry name" value="UPF0754 MEMBRANE PROTEIN YHEB"/>
    <property type="match status" value="1"/>
</dbReference>
<dbReference type="RefSeq" id="WP_066623955.1">
    <property type="nucleotide sequence ID" value="NZ_FQXL01000005.1"/>
</dbReference>